<dbReference type="AlphaFoldDB" id="A0AAV7EEZ3"/>
<evidence type="ECO:0000256" key="1">
    <source>
        <dbReference type="SAM" id="MobiDB-lite"/>
    </source>
</evidence>
<name>A0AAV7EEZ3_ARIFI</name>
<proteinExistence type="predicted"/>
<gene>
    <name evidence="3" type="ORF">H6P81_011931</name>
</gene>
<dbReference type="Proteomes" id="UP000825729">
    <property type="component" value="Unassembled WGS sequence"/>
</dbReference>
<keyword evidence="4" id="KW-1185">Reference proteome</keyword>
<dbReference type="PANTHER" id="PTHR46325:SF20">
    <property type="entry name" value="CRIB DOMAIN-CONTAINING PROTEIN RIC10"/>
    <property type="match status" value="1"/>
</dbReference>
<dbReference type="InterPro" id="IPR000095">
    <property type="entry name" value="CRIB_dom"/>
</dbReference>
<protein>
    <recommendedName>
        <fullName evidence="2">CRIB domain-containing protein</fullName>
    </recommendedName>
</protein>
<dbReference type="EMBL" id="JAINDJ010000005">
    <property type="protein sequence ID" value="KAG9445803.1"/>
    <property type="molecule type" value="Genomic_DNA"/>
</dbReference>
<evidence type="ECO:0000313" key="3">
    <source>
        <dbReference type="EMBL" id="KAG9445803.1"/>
    </source>
</evidence>
<dbReference type="PROSITE" id="PS50108">
    <property type="entry name" value="CRIB"/>
    <property type="match status" value="1"/>
</dbReference>
<evidence type="ECO:0000313" key="4">
    <source>
        <dbReference type="Proteomes" id="UP000825729"/>
    </source>
</evidence>
<dbReference type="CDD" id="cd00132">
    <property type="entry name" value="CRIB"/>
    <property type="match status" value="1"/>
</dbReference>
<sequence>MSVIKSDHVIGDSKAASSHLEPDQLINHGDLEVAAAPVSITEGGTHRRTRSPSVVDGLWNKQQILPPQMTTKMKGLLKGLRYISQIFETPDDKEQEMQIGFPTDVKHVAHIGWDGPSVNPPSWVSNKMNEYRTTPEFSSAPLGPVGEGKDLQFQAAGSTGGGNQEPAAKDAPKSSRRHCSSSLSPSRDGTDGPKPSRRQANGEHSDVPRHPRRRHGSGASSGSGGGGGGGGGDSPTKEGGGPGSQQSRRRKSKGSGGGSTRVGRSKAHGSTLSDPDIKNTGEPTPALTAIAEGEGN</sequence>
<evidence type="ECO:0000259" key="2">
    <source>
        <dbReference type="PROSITE" id="PS50108"/>
    </source>
</evidence>
<dbReference type="PANTHER" id="PTHR46325">
    <property type="entry name" value="CRIB DOMAIN-CONTAINING PROTEIN RIC8"/>
    <property type="match status" value="1"/>
</dbReference>
<feature type="compositionally biased region" description="Basic and acidic residues" evidence="1">
    <location>
        <begin position="200"/>
        <end position="209"/>
    </location>
</feature>
<dbReference type="Pfam" id="PF00786">
    <property type="entry name" value="PBD"/>
    <property type="match status" value="1"/>
</dbReference>
<organism evidence="3 4">
    <name type="scientific">Aristolochia fimbriata</name>
    <name type="common">White veined hardy Dutchman's pipe vine</name>
    <dbReference type="NCBI Taxonomy" id="158543"/>
    <lineage>
        <taxon>Eukaryota</taxon>
        <taxon>Viridiplantae</taxon>
        <taxon>Streptophyta</taxon>
        <taxon>Embryophyta</taxon>
        <taxon>Tracheophyta</taxon>
        <taxon>Spermatophyta</taxon>
        <taxon>Magnoliopsida</taxon>
        <taxon>Magnoliidae</taxon>
        <taxon>Piperales</taxon>
        <taxon>Aristolochiaceae</taxon>
        <taxon>Aristolochia</taxon>
    </lineage>
</organism>
<reference evidence="3 4" key="1">
    <citation type="submission" date="2021-07" db="EMBL/GenBank/DDBJ databases">
        <title>The Aristolochia fimbriata genome: insights into angiosperm evolution, floral development and chemical biosynthesis.</title>
        <authorList>
            <person name="Jiao Y."/>
        </authorList>
    </citation>
    <scope>NUCLEOTIDE SEQUENCE [LARGE SCALE GENOMIC DNA]</scope>
    <source>
        <strain evidence="3">IBCAS-2021</strain>
        <tissue evidence="3">Leaf</tissue>
    </source>
</reference>
<accession>A0AAV7EEZ3</accession>
<feature type="compositionally biased region" description="Gly residues" evidence="1">
    <location>
        <begin position="219"/>
        <end position="243"/>
    </location>
</feature>
<feature type="region of interest" description="Disordered" evidence="1">
    <location>
        <begin position="134"/>
        <end position="296"/>
    </location>
</feature>
<comment type="caution">
    <text evidence="3">The sequence shown here is derived from an EMBL/GenBank/DDBJ whole genome shotgun (WGS) entry which is preliminary data.</text>
</comment>
<dbReference type="SMART" id="SM00285">
    <property type="entry name" value="PBD"/>
    <property type="match status" value="1"/>
</dbReference>
<feature type="domain" description="CRIB" evidence="2">
    <location>
        <begin position="99"/>
        <end position="112"/>
    </location>
</feature>